<reference evidence="2 3" key="1">
    <citation type="submission" date="2019-05" db="EMBL/GenBank/DDBJ databases">
        <title>Another draft genome of Portunus trituberculatus and its Hox gene families provides insights of decapod evolution.</title>
        <authorList>
            <person name="Jeong J.-H."/>
            <person name="Song I."/>
            <person name="Kim S."/>
            <person name="Choi T."/>
            <person name="Kim D."/>
            <person name="Ryu S."/>
            <person name="Kim W."/>
        </authorList>
    </citation>
    <scope>NUCLEOTIDE SEQUENCE [LARGE SCALE GENOMIC DNA]</scope>
    <source>
        <tissue evidence="2">Muscle</tissue>
    </source>
</reference>
<dbReference type="AlphaFoldDB" id="A0A5B7G7A4"/>
<evidence type="ECO:0000256" key="1">
    <source>
        <dbReference type="SAM" id="MobiDB-lite"/>
    </source>
</evidence>
<gene>
    <name evidence="2" type="ORF">E2C01_049776</name>
</gene>
<accession>A0A5B7G7A4</accession>
<dbReference type="Proteomes" id="UP000324222">
    <property type="component" value="Unassembled WGS sequence"/>
</dbReference>
<organism evidence="2 3">
    <name type="scientific">Portunus trituberculatus</name>
    <name type="common">Swimming crab</name>
    <name type="synonym">Neptunus trituberculatus</name>
    <dbReference type="NCBI Taxonomy" id="210409"/>
    <lineage>
        <taxon>Eukaryota</taxon>
        <taxon>Metazoa</taxon>
        <taxon>Ecdysozoa</taxon>
        <taxon>Arthropoda</taxon>
        <taxon>Crustacea</taxon>
        <taxon>Multicrustacea</taxon>
        <taxon>Malacostraca</taxon>
        <taxon>Eumalacostraca</taxon>
        <taxon>Eucarida</taxon>
        <taxon>Decapoda</taxon>
        <taxon>Pleocyemata</taxon>
        <taxon>Brachyura</taxon>
        <taxon>Eubrachyura</taxon>
        <taxon>Portunoidea</taxon>
        <taxon>Portunidae</taxon>
        <taxon>Portuninae</taxon>
        <taxon>Portunus</taxon>
    </lineage>
</organism>
<feature type="compositionally biased region" description="Low complexity" evidence="1">
    <location>
        <begin position="31"/>
        <end position="41"/>
    </location>
</feature>
<name>A0A5B7G7A4_PORTR</name>
<evidence type="ECO:0000313" key="3">
    <source>
        <dbReference type="Proteomes" id="UP000324222"/>
    </source>
</evidence>
<dbReference type="EMBL" id="VSRR010013476">
    <property type="protein sequence ID" value="MPC55831.1"/>
    <property type="molecule type" value="Genomic_DNA"/>
</dbReference>
<sequence length="99" mass="11247">MEHQKHMVQWNHAFLEVQGVSKYTDLNPVHGSSMSSHVVSSPPSPDESHMLGKAQVTQQTVVQSRQFWHLGDSSNCTLYLLFWFLQKDVCTARMQQGSS</sequence>
<evidence type="ECO:0000313" key="2">
    <source>
        <dbReference type="EMBL" id="MPC55831.1"/>
    </source>
</evidence>
<feature type="region of interest" description="Disordered" evidence="1">
    <location>
        <begin position="31"/>
        <end position="52"/>
    </location>
</feature>
<protein>
    <submittedName>
        <fullName evidence="2">Uncharacterized protein</fullName>
    </submittedName>
</protein>
<comment type="caution">
    <text evidence="2">The sequence shown here is derived from an EMBL/GenBank/DDBJ whole genome shotgun (WGS) entry which is preliminary data.</text>
</comment>
<keyword evidence="3" id="KW-1185">Reference proteome</keyword>
<proteinExistence type="predicted"/>